<dbReference type="PROSITE" id="PS50259">
    <property type="entry name" value="G_PROTEIN_RECEP_F3_4"/>
    <property type="match status" value="1"/>
</dbReference>
<dbReference type="Gene3D" id="3.40.50.2300">
    <property type="match status" value="2"/>
</dbReference>
<sequence length="961" mass="108849">MVTRMHRYVPLTVEVPNSMTLFRQRRDFGIMTAIVTAITVAAVGAIVSTVALSSTVQTASALNNLSASVALDLDLETSLNSQLKGGLMIVNQHIDLVQEQVDTIWQLAQLGCEILVKPCHVCAYDSSECYFRIKEDFHRNGDVDIGVFFPVHTYVTRNKHPHSYLPHYFNDTHIQYNFKNYEFILALVFAIEEINRNPHLLPNISLGFDFYNVQHGDKNVLVNALIWLTGQSYPHSNYNCVKERKSAAALTGPSWAKSAHFGTLLQLYKFPQLTIGPFDSILSDRSQFNSLYQLAPKGKSLSLAMVSLMVHFGWTWVGLLLPDDHRGTEFLSDLGKNMEKNRVCLAFVEMISSTWTSFSYKFWANLGKIQESLANIIIIYGDSDSLQGLMLNLGKQILTWKVWIMNAQWDVTNHPDYFFLDSFHGSIIFSLQQEKMVEFPNFIKTVNPFKYPEDNYLPKLWFLFFKCPFSELDCQLLETCQQNASLEFLPRHVFDMAMSEESYNVYKAVYTVAHSVHEMSLQQVQMQPFGSGKEMVFFPWQLHAFLRNSYASDNMALHWKQELDKYDILSFWNFPKGLGLKVKVGTFLPNAPQDQQLSLTTQLIQWPKMYSEIPQSVCSESCGPGFRKVSLEGKAVCCYGCIPCPDNEISNETDMDQCIKCPESHYANPEKKQCLQKVVSFLDYKDPLGMSLTTVALCFSVLTALVLGLFVKNRDTPIVKANNRTLSYTLLITLTICFLCTFLFIGCLNTTACILQQITFGGAFTVALATVLAKAITVVIAFKVTFPNRVVRWLVISKAPNLIIPICTLIYLVLCAIWLGTSPPFLDQDAYAEHGHIIIMCNKGSDFAFHGVLGYLCSLALGSYAVAFLSRNLPDTFNEAKFLSFSMLVFFCVWVTFLPVYHSTKGKVMVAMEVFSILTSSASLLGFIFAPKCYIILIRPDKNSLYHIRNRSRSRRNNLKT</sequence>
<dbReference type="InterPro" id="IPR001828">
    <property type="entry name" value="ANF_lig-bd_rcpt"/>
</dbReference>
<evidence type="ECO:0000256" key="8">
    <source>
        <dbReference type="ARBA" id="ARBA00023170"/>
    </source>
</evidence>
<dbReference type="Pfam" id="PF07562">
    <property type="entry name" value="NCD3G"/>
    <property type="match status" value="1"/>
</dbReference>
<evidence type="ECO:0000313" key="13">
    <source>
        <dbReference type="Proteomes" id="UP000886700"/>
    </source>
</evidence>
<evidence type="ECO:0000313" key="14">
    <source>
        <dbReference type="RefSeq" id="XP_040589755.1"/>
    </source>
</evidence>
<dbReference type="Proteomes" id="UP000886700">
    <property type="component" value="Unplaced"/>
</dbReference>
<feature type="transmembrane region" description="Helical" evidence="11">
    <location>
        <begin position="688"/>
        <end position="710"/>
    </location>
</feature>
<organism evidence="13 14">
    <name type="scientific">Mesocricetus auratus</name>
    <name type="common">Golden hamster</name>
    <dbReference type="NCBI Taxonomy" id="10036"/>
    <lineage>
        <taxon>Eukaryota</taxon>
        <taxon>Metazoa</taxon>
        <taxon>Chordata</taxon>
        <taxon>Craniata</taxon>
        <taxon>Vertebrata</taxon>
        <taxon>Euteleostomi</taxon>
        <taxon>Mammalia</taxon>
        <taxon>Eutheria</taxon>
        <taxon>Euarchontoglires</taxon>
        <taxon>Glires</taxon>
        <taxon>Rodentia</taxon>
        <taxon>Myomorpha</taxon>
        <taxon>Muroidea</taxon>
        <taxon>Cricetidae</taxon>
        <taxon>Cricetinae</taxon>
        <taxon>Mesocricetus</taxon>
    </lineage>
</organism>
<evidence type="ECO:0000256" key="9">
    <source>
        <dbReference type="ARBA" id="ARBA00023180"/>
    </source>
</evidence>
<evidence type="ECO:0000256" key="3">
    <source>
        <dbReference type="ARBA" id="ARBA00022692"/>
    </source>
</evidence>
<dbReference type="SUPFAM" id="SSF53822">
    <property type="entry name" value="Periplasmic binding protein-like I"/>
    <property type="match status" value="1"/>
</dbReference>
<dbReference type="PANTHER" id="PTHR24061:SF492">
    <property type="entry name" value="VOMERONASAL 2, RECEPTOR 101-RELATED"/>
    <property type="match status" value="1"/>
</dbReference>
<keyword evidence="4" id="KW-0732">Signal</keyword>
<name>A0ABM2WNM1_MESAU</name>
<evidence type="ECO:0000259" key="12">
    <source>
        <dbReference type="PROSITE" id="PS50259"/>
    </source>
</evidence>
<feature type="transmembrane region" description="Helical" evidence="11">
    <location>
        <begin position="914"/>
        <end position="937"/>
    </location>
</feature>
<dbReference type="InterPro" id="IPR000068">
    <property type="entry name" value="GPCR_3_Ca_sens_rcpt-rel"/>
</dbReference>
<proteinExistence type="predicted"/>
<dbReference type="PRINTS" id="PR00248">
    <property type="entry name" value="GPCRMGR"/>
</dbReference>
<evidence type="ECO:0000256" key="10">
    <source>
        <dbReference type="ARBA" id="ARBA00023224"/>
    </source>
</evidence>
<keyword evidence="10" id="KW-0807">Transducer</keyword>
<keyword evidence="5 11" id="KW-1133">Transmembrane helix</keyword>
<keyword evidence="7 11" id="KW-0472">Membrane</keyword>
<feature type="transmembrane region" description="Helical" evidence="11">
    <location>
        <begin position="28"/>
        <end position="52"/>
    </location>
</feature>
<reference evidence="14" key="1">
    <citation type="submission" date="2025-08" db="UniProtKB">
        <authorList>
            <consortium name="RefSeq"/>
        </authorList>
    </citation>
    <scope>IDENTIFICATION</scope>
    <source>
        <tissue evidence="14">Liver</tissue>
    </source>
</reference>
<feature type="domain" description="G-protein coupled receptors family 3 profile" evidence="12">
    <location>
        <begin position="688"/>
        <end position="952"/>
    </location>
</feature>
<keyword evidence="6" id="KW-0297">G-protein coupled receptor</keyword>
<dbReference type="Gene3D" id="2.10.50.30">
    <property type="entry name" value="GPCR, family 3, nine cysteines domain"/>
    <property type="match status" value="1"/>
</dbReference>
<dbReference type="PANTHER" id="PTHR24061">
    <property type="entry name" value="CALCIUM-SENSING RECEPTOR-RELATED"/>
    <property type="match status" value="1"/>
</dbReference>
<evidence type="ECO:0000256" key="2">
    <source>
        <dbReference type="ARBA" id="ARBA00022475"/>
    </source>
</evidence>
<dbReference type="InterPro" id="IPR017978">
    <property type="entry name" value="GPCR_3_C"/>
</dbReference>
<dbReference type="InterPro" id="IPR011500">
    <property type="entry name" value="GPCR_3_9-Cys_dom"/>
</dbReference>
<evidence type="ECO:0000256" key="7">
    <source>
        <dbReference type="ARBA" id="ARBA00023136"/>
    </source>
</evidence>
<evidence type="ECO:0000256" key="6">
    <source>
        <dbReference type="ARBA" id="ARBA00023040"/>
    </source>
</evidence>
<accession>A0ABM2WNM1</accession>
<dbReference type="RefSeq" id="XP_040589755.1">
    <property type="nucleotide sequence ID" value="XM_040733821.1"/>
</dbReference>
<dbReference type="GeneID" id="101823246"/>
<dbReference type="PRINTS" id="PR01535">
    <property type="entry name" value="VOMERONASL2R"/>
</dbReference>
<dbReference type="CDD" id="cd15283">
    <property type="entry name" value="7tmC_V2R_pheromone"/>
    <property type="match status" value="1"/>
</dbReference>
<dbReference type="InterPro" id="IPR000337">
    <property type="entry name" value="GPCR_3"/>
</dbReference>
<evidence type="ECO:0000256" key="1">
    <source>
        <dbReference type="ARBA" id="ARBA00004651"/>
    </source>
</evidence>
<feature type="transmembrane region" description="Helical" evidence="11">
    <location>
        <begin position="852"/>
        <end position="870"/>
    </location>
</feature>
<dbReference type="Pfam" id="PF00003">
    <property type="entry name" value="7tm_3"/>
    <property type="match status" value="1"/>
</dbReference>
<dbReference type="InterPro" id="IPR038550">
    <property type="entry name" value="GPCR_3_9-Cys_sf"/>
</dbReference>
<gene>
    <name evidence="14" type="primary">LOC101823246</name>
</gene>
<keyword evidence="3 11" id="KW-0812">Transmembrane</keyword>
<keyword evidence="13" id="KW-1185">Reference proteome</keyword>
<keyword evidence="8" id="KW-0675">Receptor</keyword>
<protein>
    <submittedName>
        <fullName evidence="14">Vomeronasal type-2 receptor 116-like</fullName>
    </submittedName>
</protein>
<feature type="transmembrane region" description="Helical" evidence="11">
    <location>
        <begin position="882"/>
        <end position="902"/>
    </location>
</feature>
<comment type="subcellular location">
    <subcellularLocation>
        <location evidence="1">Cell membrane</location>
        <topology evidence="1">Multi-pass membrane protein</topology>
    </subcellularLocation>
</comment>
<dbReference type="InterPro" id="IPR004073">
    <property type="entry name" value="GPCR_3_vmron_rcpt_2"/>
</dbReference>
<keyword evidence="2" id="KW-1003">Cell membrane</keyword>
<feature type="transmembrane region" description="Helical" evidence="11">
    <location>
        <begin position="730"/>
        <end position="752"/>
    </location>
</feature>
<feature type="transmembrane region" description="Helical" evidence="11">
    <location>
        <begin position="758"/>
        <end position="782"/>
    </location>
</feature>
<keyword evidence="9" id="KW-0325">Glycoprotein</keyword>
<dbReference type="InterPro" id="IPR028082">
    <property type="entry name" value="Peripla_BP_I"/>
</dbReference>
<dbReference type="CDD" id="cd06365">
    <property type="entry name" value="PBP1_pheromone_receptor"/>
    <property type="match status" value="1"/>
</dbReference>
<dbReference type="Pfam" id="PF01094">
    <property type="entry name" value="ANF_receptor"/>
    <property type="match status" value="1"/>
</dbReference>
<feature type="transmembrane region" description="Helical" evidence="11">
    <location>
        <begin position="802"/>
        <end position="821"/>
    </location>
</feature>
<evidence type="ECO:0000256" key="4">
    <source>
        <dbReference type="ARBA" id="ARBA00022729"/>
    </source>
</evidence>
<evidence type="ECO:0000256" key="5">
    <source>
        <dbReference type="ARBA" id="ARBA00022989"/>
    </source>
</evidence>
<evidence type="ECO:0000256" key="11">
    <source>
        <dbReference type="SAM" id="Phobius"/>
    </source>
</evidence>